<keyword evidence="2" id="KW-1185">Reference proteome</keyword>
<dbReference type="GeneID" id="6076622"/>
<dbReference type="HOGENOM" id="CLU_144542_1_0_1"/>
<dbReference type="KEGG" id="lbc:LACBIDRAFT_296954"/>
<name>B0D9M8_LACBS</name>
<sequence length="106" mass="11939">MLLYFFKQPVENVLNDTDWPFNGNVKTFGDIAFLCIVTAIIAEHSYFLWKQKPSASSAPVKLAIQKLNSSVDLNYIKTAIEKASHLKTQDQKHALVKIALENCLSL</sequence>
<dbReference type="Proteomes" id="UP000001194">
    <property type="component" value="Unassembled WGS sequence"/>
</dbReference>
<organism evidence="2">
    <name type="scientific">Laccaria bicolor (strain S238N-H82 / ATCC MYA-4686)</name>
    <name type="common">Bicoloured deceiver</name>
    <name type="synonym">Laccaria laccata var. bicolor</name>
    <dbReference type="NCBI Taxonomy" id="486041"/>
    <lineage>
        <taxon>Eukaryota</taxon>
        <taxon>Fungi</taxon>
        <taxon>Dikarya</taxon>
        <taxon>Basidiomycota</taxon>
        <taxon>Agaricomycotina</taxon>
        <taxon>Agaricomycetes</taxon>
        <taxon>Agaricomycetidae</taxon>
        <taxon>Agaricales</taxon>
        <taxon>Agaricineae</taxon>
        <taxon>Hydnangiaceae</taxon>
        <taxon>Laccaria</taxon>
    </lineage>
</organism>
<dbReference type="RefSeq" id="XP_001880605.1">
    <property type="nucleotide sequence ID" value="XM_001880570.1"/>
</dbReference>
<dbReference type="AlphaFoldDB" id="B0D9M8"/>
<dbReference type="EMBL" id="DS547101">
    <property type="protein sequence ID" value="EDR08380.1"/>
    <property type="molecule type" value="Genomic_DNA"/>
</dbReference>
<proteinExistence type="predicted"/>
<dbReference type="InParanoid" id="B0D9M8"/>
<accession>B0D9M8</accession>
<protein>
    <submittedName>
        <fullName evidence="1">Predicted protein</fullName>
    </submittedName>
</protein>
<gene>
    <name evidence="1" type="ORF">LACBIDRAFT_296954</name>
</gene>
<evidence type="ECO:0000313" key="1">
    <source>
        <dbReference type="EMBL" id="EDR08380.1"/>
    </source>
</evidence>
<evidence type="ECO:0000313" key="2">
    <source>
        <dbReference type="Proteomes" id="UP000001194"/>
    </source>
</evidence>
<reference evidence="1 2" key="1">
    <citation type="journal article" date="2008" name="Nature">
        <title>The genome of Laccaria bicolor provides insights into mycorrhizal symbiosis.</title>
        <authorList>
            <person name="Martin F."/>
            <person name="Aerts A."/>
            <person name="Ahren D."/>
            <person name="Brun A."/>
            <person name="Danchin E.G.J."/>
            <person name="Duchaussoy F."/>
            <person name="Gibon J."/>
            <person name="Kohler A."/>
            <person name="Lindquist E."/>
            <person name="Pereda V."/>
            <person name="Salamov A."/>
            <person name="Shapiro H.J."/>
            <person name="Wuyts J."/>
            <person name="Blaudez D."/>
            <person name="Buee M."/>
            <person name="Brokstein P."/>
            <person name="Canbaeck B."/>
            <person name="Cohen D."/>
            <person name="Courty P.E."/>
            <person name="Coutinho P.M."/>
            <person name="Delaruelle C."/>
            <person name="Detter J.C."/>
            <person name="Deveau A."/>
            <person name="DiFazio S."/>
            <person name="Duplessis S."/>
            <person name="Fraissinet-Tachet L."/>
            <person name="Lucic E."/>
            <person name="Frey-Klett P."/>
            <person name="Fourrey C."/>
            <person name="Feussner I."/>
            <person name="Gay G."/>
            <person name="Grimwood J."/>
            <person name="Hoegger P.J."/>
            <person name="Jain P."/>
            <person name="Kilaru S."/>
            <person name="Labbe J."/>
            <person name="Lin Y.C."/>
            <person name="Legue V."/>
            <person name="Le Tacon F."/>
            <person name="Marmeisse R."/>
            <person name="Melayah D."/>
            <person name="Montanini B."/>
            <person name="Muratet M."/>
            <person name="Nehls U."/>
            <person name="Niculita-Hirzel H."/>
            <person name="Oudot-Le Secq M.P."/>
            <person name="Peter M."/>
            <person name="Quesneville H."/>
            <person name="Rajashekar B."/>
            <person name="Reich M."/>
            <person name="Rouhier N."/>
            <person name="Schmutz J."/>
            <person name="Yin T."/>
            <person name="Chalot M."/>
            <person name="Henrissat B."/>
            <person name="Kuees U."/>
            <person name="Lucas S."/>
            <person name="Van de Peer Y."/>
            <person name="Podila G.K."/>
            <person name="Polle A."/>
            <person name="Pukkila P.J."/>
            <person name="Richardson P.M."/>
            <person name="Rouze P."/>
            <person name="Sanders I.R."/>
            <person name="Stajich J.E."/>
            <person name="Tunlid A."/>
            <person name="Tuskan G."/>
            <person name="Grigoriev I.V."/>
        </authorList>
    </citation>
    <scope>NUCLEOTIDE SEQUENCE [LARGE SCALE GENOMIC DNA]</scope>
    <source>
        <strain evidence="2">S238N-H82 / ATCC MYA-4686</strain>
    </source>
</reference>
<dbReference type="OrthoDB" id="3078808at2759"/>